<name>A0A8H5CEK3_9AGAR</name>
<feature type="region of interest" description="Disordered" evidence="1">
    <location>
        <begin position="747"/>
        <end position="786"/>
    </location>
</feature>
<sequence>MQDKVLEAGYGDLRTSGAGIALLLKLLEIGFGESSMASRVPGGTFSADNRSQGSVTFTNPPRDCSSGVLHSVSTNFHRASTQLIQQDRSIAGPQQIDSTVDPCQPPLHYASWSTSTNALFPSLHYREISREASFANPMVPAIYPQGYGMFASPGPAATVPGFGPDNPYQVAGECPYFGSGFEQHSICASNNSSIASRVPGGVLSADNSQGAATSVNFSRDRSSGVLHSFGPQQIDSKVNPRQSHRRASWSTSSNALFLPHLSSRENSREASTVDFSTMVPGMLASPGAAPTLPGFTSSQLAERPSCGDMVDDGGGAWTTVARSRRRQENRGRHLRRPDGGFEPGDAAFPTPRDTLTWGSDPLPRPDTISAPGTVSPNSNDLSLTNLEEEGRNTRFTYSSHPSTRQEGLAERRTPEFARVEDVDEETPHHGGEDDQKAESGDLEDDRMCVDAVEVSDNLVYEANREDPASPFGRKESPWPSPYAFTLPQHSPWGDGYQQSPFLPPRQTIPIYIQHSPMWAYSQQNGGASSGGALTLQPHAPFELQQQFAFSSGPFGTFGAPHQTFGGSPHTFDTQPSQRSFGALIPPLFDQISTPPPQHSFGFTPNPSSQPGAHLRSHATRQPPEVDEYATLSSSGDYAVWSSWVRELISSSGYLSHISSAGDPDLSPSQMPSFPPPLVSPAISHTAAWDYEEWWIDDDAARWIIVSRLEPFILVSIPSTNVDTHAKATARDTWDFLYRTYGAGQDTATPSNRASVAATFPSPSTLSKHSSSSLSGSGNNQNRPSCETCDKQGHWARFCFQKGGAMEGRRDEAIHLSAKKARGAKERGRTGSGTSGGGTEPGVVATGVGATSGGVADAAPADGPGGRATRQAHLASAELCSTPQFNESPCYETAMLVSKGEMKLFPPGFEHLLDTGCTSHIFNDRGAFWDFEETITQDVMTANCGIVSTRGRGTVKLEIRGAGKDGSDLVLVMGRALYSPDAPCNLISVGTLQERGVGINYLPAPDGRTFIRFGSLTPWPGLSVEAGRCGKLSFVPAKIKLPPGVEVARSRPDSPSSVAAATLDGGAAQPEVPTGSDAEVARQVEGEVLPEVPAIEDGGGEVGAGVAMLAVKPPTPQRWHERLGHLGRDKTFRKGARAPIPNPGNRASKPLERIHMDTCGPHEVVSSSGPRRGRFKYWSSAAVLDAFKKATARWESQTGEGVGSVRMDGAKEFIGGAFVAYLDEQKVRVEDTRCGCDPIELASRSPVGMPWADPYYSITGIDEAGIRVQRATWLSV</sequence>
<feature type="compositionally biased region" description="Polar residues" evidence="1">
    <location>
        <begin position="600"/>
        <end position="610"/>
    </location>
</feature>
<feature type="compositionally biased region" description="Polar residues" evidence="1">
    <location>
        <begin position="393"/>
        <end position="405"/>
    </location>
</feature>
<dbReference type="Proteomes" id="UP000541558">
    <property type="component" value="Unassembled WGS sequence"/>
</dbReference>
<feature type="region of interest" description="Disordered" evidence="1">
    <location>
        <begin position="224"/>
        <end position="251"/>
    </location>
</feature>
<reference evidence="3 4" key="1">
    <citation type="journal article" date="2020" name="ISME J.">
        <title>Uncovering the hidden diversity of litter-decomposition mechanisms in mushroom-forming fungi.</title>
        <authorList>
            <person name="Floudas D."/>
            <person name="Bentzer J."/>
            <person name="Ahren D."/>
            <person name="Johansson T."/>
            <person name="Persson P."/>
            <person name="Tunlid A."/>
        </authorList>
    </citation>
    <scope>NUCLEOTIDE SEQUENCE [LARGE SCALE GENOMIC DNA]</scope>
    <source>
        <strain evidence="3 4">CBS 175.51</strain>
    </source>
</reference>
<feature type="compositionally biased region" description="Polar residues" evidence="1">
    <location>
        <begin position="370"/>
        <end position="385"/>
    </location>
</feature>
<feature type="region of interest" description="Disordered" evidence="1">
    <location>
        <begin position="307"/>
        <end position="443"/>
    </location>
</feature>
<feature type="domain" description="Retrovirus-related Pol polyprotein from transposon TNT 1-94-like beta-barrel" evidence="2">
    <location>
        <begin position="911"/>
        <end position="995"/>
    </location>
</feature>
<accession>A0A8H5CEK3</accession>
<feature type="compositionally biased region" description="Basic and acidic residues" evidence="1">
    <location>
        <begin position="326"/>
        <end position="339"/>
    </location>
</feature>
<protein>
    <recommendedName>
        <fullName evidence="2">Retrovirus-related Pol polyprotein from transposon TNT 1-94-like beta-barrel domain-containing protein</fullName>
    </recommendedName>
</protein>
<feature type="compositionally biased region" description="Polar residues" evidence="1">
    <location>
        <begin position="230"/>
        <end position="241"/>
    </location>
</feature>
<evidence type="ECO:0000259" key="2">
    <source>
        <dbReference type="Pfam" id="PF22936"/>
    </source>
</evidence>
<comment type="caution">
    <text evidence="3">The sequence shown here is derived from an EMBL/GenBank/DDBJ whole genome shotgun (WGS) entry which is preliminary data.</text>
</comment>
<feature type="compositionally biased region" description="Low complexity" evidence="1">
    <location>
        <begin position="760"/>
        <end position="777"/>
    </location>
</feature>
<feature type="compositionally biased region" description="Basic and acidic residues" evidence="1">
    <location>
        <begin position="407"/>
        <end position="439"/>
    </location>
</feature>
<dbReference type="OrthoDB" id="3025757at2759"/>
<gene>
    <name evidence="3" type="ORF">D9611_009077</name>
</gene>
<dbReference type="InterPro" id="IPR054722">
    <property type="entry name" value="PolX-like_BBD"/>
</dbReference>
<dbReference type="EMBL" id="JAACJK010000006">
    <property type="protein sequence ID" value="KAF5339819.1"/>
    <property type="molecule type" value="Genomic_DNA"/>
</dbReference>
<organism evidence="3 4">
    <name type="scientific">Ephemerocybe angulata</name>
    <dbReference type="NCBI Taxonomy" id="980116"/>
    <lineage>
        <taxon>Eukaryota</taxon>
        <taxon>Fungi</taxon>
        <taxon>Dikarya</taxon>
        <taxon>Basidiomycota</taxon>
        <taxon>Agaricomycotina</taxon>
        <taxon>Agaricomycetes</taxon>
        <taxon>Agaricomycetidae</taxon>
        <taxon>Agaricales</taxon>
        <taxon>Agaricineae</taxon>
        <taxon>Psathyrellaceae</taxon>
        <taxon>Ephemerocybe</taxon>
    </lineage>
</organism>
<feature type="region of interest" description="Disordered" evidence="1">
    <location>
        <begin position="1044"/>
        <end position="1075"/>
    </location>
</feature>
<dbReference type="AlphaFoldDB" id="A0A8H5CEK3"/>
<dbReference type="Pfam" id="PF22936">
    <property type="entry name" value="Pol_BBD"/>
    <property type="match status" value="1"/>
</dbReference>
<evidence type="ECO:0000313" key="3">
    <source>
        <dbReference type="EMBL" id="KAF5339819.1"/>
    </source>
</evidence>
<feature type="compositionally biased region" description="Gly residues" evidence="1">
    <location>
        <begin position="829"/>
        <end position="839"/>
    </location>
</feature>
<evidence type="ECO:0000256" key="1">
    <source>
        <dbReference type="SAM" id="MobiDB-lite"/>
    </source>
</evidence>
<keyword evidence="4" id="KW-1185">Reference proteome</keyword>
<evidence type="ECO:0000313" key="4">
    <source>
        <dbReference type="Proteomes" id="UP000541558"/>
    </source>
</evidence>
<proteinExistence type="predicted"/>
<feature type="region of interest" description="Disordered" evidence="1">
    <location>
        <begin position="594"/>
        <end position="623"/>
    </location>
</feature>
<feature type="region of interest" description="Disordered" evidence="1">
    <location>
        <begin position="817"/>
        <end position="840"/>
    </location>
</feature>